<gene>
    <name evidence="1" type="ORF">BJ508DRAFT_308077</name>
</gene>
<dbReference type="Proteomes" id="UP000275078">
    <property type="component" value="Unassembled WGS sequence"/>
</dbReference>
<protein>
    <submittedName>
        <fullName evidence="1">Uncharacterized protein</fullName>
    </submittedName>
</protein>
<dbReference type="AlphaFoldDB" id="A0A3N4I500"/>
<organism evidence="1 2">
    <name type="scientific">Ascobolus immersus RN42</name>
    <dbReference type="NCBI Taxonomy" id="1160509"/>
    <lineage>
        <taxon>Eukaryota</taxon>
        <taxon>Fungi</taxon>
        <taxon>Dikarya</taxon>
        <taxon>Ascomycota</taxon>
        <taxon>Pezizomycotina</taxon>
        <taxon>Pezizomycetes</taxon>
        <taxon>Pezizales</taxon>
        <taxon>Ascobolaceae</taxon>
        <taxon>Ascobolus</taxon>
    </lineage>
</organism>
<keyword evidence="2" id="KW-1185">Reference proteome</keyword>
<accession>A0A3N4I500</accession>
<evidence type="ECO:0000313" key="2">
    <source>
        <dbReference type="Proteomes" id="UP000275078"/>
    </source>
</evidence>
<evidence type="ECO:0000313" key="1">
    <source>
        <dbReference type="EMBL" id="RPA79768.1"/>
    </source>
</evidence>
<name>A0A3N4I500_ASCIM</name>
<proteinExistence type="predicted"/>
<sequence length="160" mass="18098">MTSNVNTPDAQLVIAQMNARLQAIVANMEEAKSDRDYFMGVMRECRVDNRIEGRSRALHFSRLDFHHNEALARIVERNNVSSAGGVSPTHDAHESIQLDTLHNNKKNEYDIAMDKRIRHRDAICAAAQRSLVQVNQYIAECKERIDNAIAFMAGLGIEYS</sequence>
<reference evidence="1 2" key="1">
    <citation type="journal article" date="2018" name="Nat. Ecol. Evol.">
        <title>Pezizomycetes genomes reveal the molecular basis of ectomycorrhizal truffle lifestyle.</title>
        <authorList>
            <person name="Murat C."/>
            <person name="Payen T."/>
            <person name="Noel B."/>
            <person name="Kuo A."/>
            <person name="Morin E."/>
            <person name="Chen J."/>
            <person name="Kohler A."/>
            <person name="Krizsan K."/>
            <person name="Balestrini R."/>
            <person name="Da Silva C."/>
            <person name="Montanini B."/>
            <person name="Hainaut M."/>
            <person name="Levati E."/>
            <person name="Barry K.W."/>
            <person name="Belfiori B."/>
            <person name="Cichocki N."/>
            <person name="Clum A."/>
            <person name="Dockter R.B."/>
            <person name="Fauchery L."/>
            <person name="Guy J."/>
            <person name="Iotti M."/>
            <person name="Le Tacon F."/>
            <person name="Lindquist E.A."/>
            <person name="Lipzen A."/>
            <person name="Malagnac F."/>
            <person name="Mello A."/>
            <person name="Molinier V."/>
            <person name="Miyauchi S."/>
            <person name="Poulain J."/>
            <person name="Riccioni C."/>
            <person name="Rubini A."/>
            <person name="Sitrit Y."/>
            <person name="Splivallo R."/>
            <person name="Traeger S."/>
            <person name="Wang M."/>
            <person name="Zifcakova L."/>
            <person name="Wipf D."/>
            <person name="Zambonelli A."/>
            <person name="Paolocci F."/>
            <person name="Nowrousian M."/>
            <person name="Ottonello S."/>
            <person name="Baldrian P."/>
            <person name="Spatafora J.W."/>
            <person name="Henrissat B."/>
            <person name="Nagy L.G."/>
            <person name="Aury J.M."/>
            <person name="Wincker P."/>
            <person name="Grigoriev I.V."/>
            <person name="Bonfante P."/>
            <person name="Martin F.M."/>
        </authorList>
    </citation>
    <scope>NUCLEOTIDE SEQUENCE [LARGE SCALE GENOMIC DNA]</scope>
    <source>
        <strain evidence="1 2">RN42</strain>
    </source>
</reference>
<dbReference type="EMBL" id="ML119695">
    <property type="protein sequence ID" value="RPA79768.1"/>
    <property type="molecule type" value="Genomic_DNA"/>
</dbReference>